<accession>A0A136LY36</accession>
<dbReference type="PANTHER" id="PTHR12993">
    <property type="entry name" value="N-ACETYLGLUCOSAMINYL-PHOSPHATIDYLINOSITOL DE-N-ACETYLASE-RELATED"/>
    <property type="match status" value="1"/>
</dbReference>
<dbReference type="GO" id="GO:0016811">
    <property type="term" value="F:hydrolase activity, acting on carbon-nitrogen (but not peptide) bonds, in linear amides"/>
    <property type="evidence" value="ECO:0007669"/>
    <property type="project" value="TreeGrafter"/>
</dbReference>
<dbReference type="PANTHER" id="PTHR12993:SF11">
    <property type="entry name" value="N-ACETYLGLUCOSAMINYL-PHOSPHATIDYLINOSITOL DE-N-ACETYLASE"/>
    <property type="match status" value="1"/>
</dbReference>
<dbReference type="InterPro" id="IPR024078">
    <property type="entry name" value="LmbE-like_dom_sf"/>
</dbReference>
<dbReference type="STRING" id="1617426.TR69_WS6001000541"/>
<sequence length="242" mass="26985">MDKITPLRYSTATMNKSILAVTAHADDHVVFAGTIFKLLARGYEYNEAILTDSGEGVDQRSAGKADRAGTAAMRSSEFDEASAFIGTAQTFSLGQEDQNLQYSKELMHELVGIIRKVRPEIALTMNLTDVHPDHQAAAHLAKEAFRWAAKSFRPELGEPHRTNIVLFCEGTLPVMPHVLVDITDTYQKKEDLFRIYASQAAQRDIDLLKGTAAVRGYHLRKKEGLYAEAFTTEQNILPILFE</sequence>
<protein>
    <submittedName>
        <fullName evidence="1">4-oxalmesaconate hydratase</fullName>
        <ecNumber evidence="1">4.2.1.83</ecNumber>
    </submittedName>
</protein>
<dbReference type="AlphaFoldDB" id="A0A136LY36"/>
<dbReference type="InterPro" id="IPR003737">
    <property type="entry name" value="GlcNAc_PI_deacetylase-related"/>
</dbReference>
<dbReference type="Pfam" id="PF02585">
    <property type="entry name" value="PIG-L"/>
    <property type="match status" value="1"/>
</dbReference>
<proteinExistence type="predicted"/>
<dbReference type="Gene3D" id="3.40.50.10320">
    <property type="entry name" value="LmbE-like"/>
    <property type="match status" value="1"/>
</dbReference>
<gene>
    <name evidence="1" type="primary">galB</name>
    <name evidence="1" type="ORF">TR69_WS6001000541</name>
</gene>
<comment type="caution">
    <text evidence="1">The sequence shown here is derived from an EMBL/GenBank/DDBJ whole genome shotgun (WGS) entry which is preliminary data.</text>
</comment>
<dbReference type="EC" id="4.2.1.83" evidence="1"/>
<evidence type="ECO:0000313" key="1">
    <source>
        <dbReference type="EMBL" id="KXK26536.1"/>
    </source>
</evidence>
<dbReference type="Proteomes" id="UP000070457">
    <property type="component" value="Unassembled WGS sequence"/>
</dbReference>
<dbReference type="SUPFAM" id="SSF102588">
    <property type="entry name" value="LmbE-like"/>
    <property type="match status" value="1"/>
</dbReference>
<keyword evidence="1" id="KW-0456">Lyase</keyword>
<name>A0A136LY36_9BACT</name>
<reference evidence="1 2" key="1">
    <citation type="submission" date="2015-02" db="EMBL/GenBank/DDBJ databases">
        <title>Improved understanding of the partial-nitritation anammox process through 23 genomes representing the majority of the microbial community.</title>
        <authorList>
            <person name="Speth D.R."/>
            <person name="In T Zandt M."/>
            <person name="Guerrero Cruz S."/>
            <person name="Jetten M.S."/>
            <person name="Dutilh B.E."/>
        </authorList>
    </citation>
    <scope>NUCLEOTIDE SEQUENCE [LARGE SCALE GENOMIC DNA]</scope>
    <source>
        <strain evidence="1">OLB20</strain>
    </source>
</reference>
<organism evidence="1 2">
    <name type="scientific">candidate division WS6 bacterium OLB20</name>
    <dbReference type="NCBI Taxonomy" id="1617426"/>
    <lineage>
        <taxon>Bacteria</taxon>
        <taxon>Candidatus Dojkabacteria</taxon>
    </lineage>
</organism>
<evidence type="ECO:0000313" key="2">
    <source>
        <dbReference type="Proteomes" id="UP000070457"/>
    </source>
</evidence>
<dbReference type="GO" id="GO:0047584">
    <property type="term" value="F:4-oxalmesaconate hydratase activity"/>
    <property type="evidence" value="ECO:0007669"/>
    <property type="project" value="UniProtKB-EC"/>
</dbReference>
<dbReference type="EMBL" id="JYNZ01000003">
    <property type="protein sequence ID" value="KXK26536.1"/>
    <property type="molecule type" value="Genomic_DNA"/>
</dbReference>